<dbReference type="Proteomes" id="UP001149079">
    <property type="component" value="Unassembled WGS sequence"/>
</dbReference>
<dbReference type="EMBL" id="JAPQKL010000006">
    <property type="protein sequence ID" value="KAJ5124833.1"/>
    <property type="molecule type" value="Genomic_DNA"/>
</dbReference>
<organism evidence="1 2">
    <name type="scientific">Penicillium bovifimosum</name>
    <dbReference type="NCBI Taxonomy" id="126998"/>
    <lineage>
        <taxon>Eukaryota</taxon>
        <taxon>Fungi</taxon>
        <taxon>Dikarya</taxon>
        <taxon>Ascomycota</taxon>
        <taxon>Pezizomycotina</taxon>
        <taxon>Eurotiomycetes</taxon>
        <taxon>Eurotiomycetidae</taxon>
        <taxon>Eurotiales</taxon>
        <taxon>Aspergillaceae</taxon>
        <taxon>Penicillium</taxon>
    </lineage>
</organism>
<comment type="caution">
    <text evidence="1">The sequence shown here is derived from an EMBL/GenBank/DDBJ whole genome shotgun (WGS) entry which is preliminary data.</text>
</comment>
<proteinExistence type="predicted"/>
<name>A0A9W9GND6_9EURO</name>
<reference evidence="1" key="1">
    <citation type="submission" date="2022-11" db="EMBL/GenBank/DDBJ databases">
        <authorList>
            <person name="Petersen C."/>
        </authorList>
    </citation>
    <scope>NUCLEOTIDE SEQUENCE</scope>
    <source>
        <strain evidence="1">IBT 22155</strain>
    </source>
</reference>
<reference evidence="1" key="2">
    <citation type="journal article" date="2023" name="IMA Fungus">
        <title>Comparative genomic study of the Penicillium genus elucidates a diverse pangenome and 15 lateral gene transfer events.</title>
        <authorList>
            <person name="Petersen C."/>
            <person name="Sorensen T."/>
            <person name="Nielsen M.R."/>
            <person name="Sondergaard T.E."/>
            <person name="Sorensen J.L."/>
            <person name="Fitzpatrick D.A."/>
            <person name="Frisvad J.C."/>
            <person name="Nielsen K.L."/>
        </authorList>
    </citation>
    <scope>NUCLEOTIDE SEQUENCE</scope>
    <source>
        <strain evidence="1">IBT 22155</strain>
    </source>
</reference>
<gene>
    <name evidence="1" type="ORF">N7515_008658</name>
</gene>
<accession>A0A9W9GND6</accession>
<protein>
    <submittedName>
        <fullName evidence="1">Uncharacterized protein</fullName>
    </submittedName>
</protein>
<sequence>MVSGTVPETALAAAKMMKFKNCTAADSAHTVKPAQTQIWDSIRKGGRRELHVFGSEGLHAGGAVRYGVRLRR</sequence>
<dbReference type="GeneID" id="81408572"/>
<evidence type="ECO:0000313" key="2">
    <source>
        <dbReference type="Proteomes" id="UP001149079"/>
    </source>
</evidence>
<evidence type="ECO:0000313" key="1">
    <source>
        <dbReference type="EMBL" id="KAJ5124833.1"/>
    </source>
</evidence>
<keyword evidence="2" id="KW-1185">Reference proteome</keyword>
<dbReference type="RefSeq" id="XP_056519232.1">
    <property type="nucleotide sequence ID" value="XM_056669402.1"/>
</dbReference>
<dbReference type="AlphaFoldDB" id="A0A9W9GND6"/>